<feature type="transmembrane region" description="Helical" evidence="1">
    <location>
        <begin position="249"/>
        <end position="270"/>
    </location>
</feature>
<dbReference type="Proteomes" id="UP000630353">
    <property type="component" value="Unassembled WGS sequence"/>
</dbReference>
<dbReference type="AlphaFoldDB" id="A0A919CQ47"/>
<keyword evidence="3" id="KW-1185">Reference proteome</keyword>
<reference evidence="2" key="1">
    <citation type="journal article" date="2014" name="Int. J. Syst. Evol. Microbiol.">
        <title>Complete genome sequence of Corynebacterium casei LMG S-19264T (=DSM 44701T), isolated from a smear-ripened cheese.</title>
        <authorList>
            <consortium name="US DOE Joint Genome Institute (JGI-PGF)"/>
            <person name="Walter F."/>
            <person name="Albersmeier A."/>
            <person name="Kalinowski J."/>
            <person name="Ruckert C."/>
        </authorList>
    </citation>
    <scope>NUCLEOTIDE SEQUENCE</scope>
    <source>
        <strain evidence="2">KCTC 42651</strain>
    </source>
</reference>
<gene>
    <name evidence="2" type="primary">nosY</name>
    <name evidence="2" type="ORF">GCM10017083_28240</name>
</gene>
<accession>A0A919CQ47</accession>
<evidence type="ECO:0000256" key="1">
    <source>
        <dbReference type="SAM" id="Phobius"/>
    </source>
</evidence>
<dbReference type="Pfam" id="PF12679">
    <property type="entry name" value="ABC2_membrane_2"/>
    <property type="match status" value="1"/>
</dbReference>
<feature type="transmembrane region" description="Helical" evidence="1">
    <location>
        <begin position="173"/>
        <end position="197"/>
    </location>
</feature>
<feature type="transmembrane region" description="Helical" evidence="1">
    <location>
        <begin position="141"/>
        <end position="166"/>
    </location>
</feature>
<proteinExistence type="predicted"/>
<reference evidence="2" key="2">
    <citation type="submission" date="2020-09" db="EMBL/GenBank/DDBJ databases">
        <authorList>
            <person name="Sun Q."/>
            <person name="Kim S."/>
        </authorList>
    </citation>
    <scope>NUCLEOTIDE SEQUENCE</scope>
    <source>
        <strain evidence="2">KCTC 42651</strain>
    </source>
</reference>
<feature type="transmembrane region" description="Helical" evidence="1">
    <location>
        <begin position="51"/>
        <end position="75"/>
    </location>
</feature>
<comment type="caution">
    <text evidence="2">The sequence shown here is derived from an EMBL/GenBank/DDBJ whole genome shotgun (WGS) entry which is preliminary data.</text>
</comment>
<keyword evidence="1" id="KW-0812">Transmembrane</keyword>
<dbReference type="EMBL" id="BMZS01000006">
    <property type="protein sequence ID" value="GHD52625.1"/>
    <property type="molecule type" value="Genomic_DNA"/>
</dbReference>
<evidence type="ECO:0000313" key="2">
    <source>
        <dbReference type="EMBL" id="GHD52625.1"/>
    </source>
</evidence>
<dbReference type="GO" id="GO:0140359">
    <property type="term" value="F:ABC-type transporter activity"/>
    <property type="evidence" value="ECO:0007669"/>
    <property type="project" value="InterPro"/>
</dbReference>
<dbReference type="PANTHER" id="PTHR43471:SF1">
    <property type="entry name" value="ABC TRANSPORTER PERMEASE PROTEIN NOSY-RELATED"/>
    <property type="match status" value="1"/>
</dbReference>
<sequence length="275" mass="27803">MNALMVIAGQEIRAGLRNRWAAATTLILAALALSLVLLGSAPTGTVGASPVAVVVVSLASLTIFLVPLLALLLSFDAIVGEAERGTLLLLLAHPVARWQVVLGKFLGHGATLALATVAGYGAAGVLLAATVPADAEDWRAYAGLIGTSVMLGVAFVALGSLASIAVRERPTAAGLAVGLWLFFVLLYDSALLGVLVVDQGTVLSGSALDVLLLFNPADVYRLINLTGDGAAALLAGMSAPGDAGSMPVAVLYGALAGWIVLPLAAAVAVFNRRHP</sequence>
<keyword evidence="1" id="KW-1133">Transmembrane helix</keyword>
<dbReference type="RefSeq" id="WP_189990672.1">
    <property type="nucleotide sequence ID" value="NZ_BMZS01000006.1"/>
</dbReference>
<dbReference type="PANTHER" id="PTHR43471">
    <property type="entry name" value="ABC TRANSPORTER PERMEASE"/>
    <property type="match status" value="1"/>
</dbReference>
<feature type="transmembrane region" description="Helical" evidence="1">
    <location>
        <begin position="20"/>
        <end position="39"/>
    </location>
</feature>
<dbReference type="GO" id="GO:0005886">
    <property type="term" value="C:plasma membrane"/>
    <property type="evidence" value="ECO:0007669"/>
    <property type="project" value="UniProtKB-SubCell"/>
</dbReference>
<keyword evidence="1" id="KW-0472">Membrane</keyword>
<name>A0A919CQ47_9PROT</name>
<protein>
    <submittedName>
        <fullName evidence="2">Nitrous oxide metabolic protein</fullName>
    </submittedName>
</protein>
<feature type="transmembrane region" description="Helical" evidence="1">
    <location>
        <begin position="105"/>
        <end position="129"/>
    </location>
</feature>
<organism evidence="2 3">
    <name type="scientific">Thalassobaculum fulvum</name>
    <dbReference type="NCBI Taxonomy" id="1633335"/>
    <lineage>
        <taxon>Bacteria</taxon>
        <taxon>Pseudomonadati</taxon>
        <taxon>Pseudomonadota</taxon>
        <taxon>Alphaproteobacteria</taxon>
        <taxon>Rhodospirillales</taxon>
        <taxon>Thalassobaculaceae</taxon>
        <taxon>Thalassobaculum</taxon>
    </lineage>
</organism>
<evidence type="ECO:0000313" key="3">
    <source>
        <dbReference type="Proteomes" id="UP000630353"/>
    </source>
</evidence>